<dbReference type="InterPro" id="IPR029056">
    <property type="entry name" value="Ribokinase-like"/>
</dbReference>
<comment type="caution">
    <text evidence="2">The sequence shown here is derived from an EMBL/GenBank/DDBJ whole genome shotgun (WGS) entry which is preliminary data.</text>
</comment>
<dbReference type="AlphaFoldDB" id="K1SFL7"/>
<keyword evidence="2" id="KW-0808">Transferase</keyword>
<dbReference type="Pfam" id="PF00294">
    <property type="entry name" value="PfkB"/>
    <property type="match status" value="1"/>
</dbReference>
<evidence type="ECO:0000313" key="2">
    <source>
        <dbReference type="EMBL" id="EKC46206.1"/>
    </source>
</evidence>
<evidence type="ECO:0000259" key="1">
    <source>
        <dbReference type="Pfam" id="PF00294"/>
    </source>
</evidence>
<protein>
    <submittedName>
        <fullName evidence="2">KHG/KDPG family aldolase/carbohydrate kinase, PfkB family</fullName>
    </submittedName>
</protein>
<gene>
    <name evidence="2" type="ORF">LEA_19947</name>
</gene>
<name>K1SFL7_9ZZZZ</name>
<dbReference type="Gene3D" id="3.40.1190.20">
    <property type="match status" value="1"/>
</dbReference>
<feature type="non-terminal residue" evidence="2">
    <location>
        <position position="141"/>
    </location>
</feature>
<dbReference type="SUPFAM" id="SSF53613">
    <property type="entry name" value="Ribokinase-like"/>
    <property type="match status" value="1"/>
</dbReference>
<sequence>MVQEKAGQVMGELCKYVDVCISNEEDANDVFGIKSEGTEVTAGELNKAGYKEVAQKLTDRFGFKKVAITLRTSISANDNKWAAMLYENGESYFSKEYLMHIVDRVGGGDSFGGGLIYACLNDYAPQDTIEFAVAASCLKHS</sequence>
<dbReference type="EMBL" id="AJWY01013705">
    <property type="protein sequence ID" value="EKC46206.1"/>
    <property type="molecule type" value="Genomic_DNA"/>
</dbReference>
<reference evidence="2" key="1">
    <citation type="journal article" date="2013" name="Environ. Microbiol.">
        <title>Microbiota from the distal guts of lean and obese adolescents exhibit partial functional redundancy besides clear differences in community structure.</title>
        <authorList>
            <person name="Ferrer M."/>
            <person name="Ruiz A."/>
            <person name="Lanza F."/>
            <person name="Haange S.B."/>
            <person name="Oberbach A."/>
            <person name="Till H."/>
            <person name="Bargiela R."/>
            <person name="Campoy C."/>
            <person name="Segura M.T."/>
            <person name="Richter M."/>
            <person name="von Bergen M."/>
            <person name="Seifert J."/>
            <person name="Suarez A."/>
        </authorList>
    </citation>
    <scope>NUCLEOTIDE SEQUENCE</scope>
</reference>
<dbReference type="GO" id="GO:0016301">
    <property type="term" value="F:kinase activity"/>
    <property type="evidence" value="ECO:0007669"/>
    <property type="project" value="UniProtKB-KW"/>
</dbReference>
<organism evidence="2">
    <name type="scientific">human gut metagenome</name>
    <dbReference type="NCBI Taxonomy" id="408170"/>
    <lineage>
        <taxon>unclassified sequences</taxon>
        <taxon>metagenomes</taxon>
        <taxon>organismal metagenomes</taxon>
    </lineage>
</organism>
<dbReference type="InterPro" id="IPR011611">
    <property type="entry name" value="PfkB_dom"/>
</dbReference>
<accession>K1SFL7</accession>
<proteinExistence type="predicted"/>
<feature type="domain" description="Carbohydrate kinase PfkB" evidence="1">
    <location>
        <begin position="9"/>
        <end position="138"/>
    </location>
</feature>
<keyword evidence="2" id="KW-0418">Kinase</keyword>